<keyword evidence="2" id="KW-1185">Reference proteome</keyword>
<evidence type="ECO:0000313" key="2">
    <source>
        <dbReference type="Proteomes" id="UP001454036"/>
    </source>
</evidence>
<dbReference type="AlphaFoldDB" id="A0AAV3R328"/>
<name>A0AAV3R328_LITER</name>
<dbReference type="EMBL" id="BAABME010007388">
    <property type="protein sequence ID" value="GAA0170774.1"/>
    <property type="molecule type" value="Genomic_DNA"/>
</dbReference>
<gene>
    <name evidence="1" type="ORF">LIER_24962</name>
</gene>
<comment type="caution">
    <text evidence="1">The sequence shown here is derived from an EMBL/GenBank/DDBJ whole genome shotgun (WGS) entry which is preliminary data.</text>
</comment>
<reference evidence="1 2" key="1">
    <citation type="submission" date="2024-01" db="EMBL/GenBank/DDBJ databases">
        <title>The complete chloroplast genome sequence of Lithospermum erythrorhizon: insights into the phylogenetic relationship among Boraginaceae species and the maternal lineages of purple gromwells.</title>
        <authorList>
            <person name="Okada T."/>
            <person name="Watanabe K."/>
        </authorList>
    </citation>
    <scope>NUCLEOTIDE SEQUENCE [LARGE SCALE GENOMIC DNA]</scope>
</reference>
<evidence type="ECO:0000313" key="1">
    <source>
        <dbReference type="EMBL" id="GAA0170774.1"/>
    </source>
</evidence>
<dbReference type="Proteomes" id="UP001454036">
    <property type="component" value="Unassembled WGS sequence"/>
</dbReference>
<sequence>MLCNKNVTSSIRLVVSMDIFDSTGRVTDGTIEMIAEQILQTTTTGLSRLIKLGVKYELDTIHGELESKRFLVLLRRTYSRRPGRTRRLLLVAYFDETVAMDKKIGTTFETFSGNVSTVVGSSTSVGSDFTTWSSSTHKSPGNSFPIAPLKRKMDSITLITGDGGSPTKKQLTFNDDDSECAQGVIVGNASK</sequence>
<organism evidence="1 2">
    <name type="scientific">Lithospermum erythrorhizon</name>
    <name type="common">Purple gromwell</name>
    <name type="synonym">Lithospermum officinale var. erythrorhizon</name>
    <dbReference type="NCBI Taxonomy" id="34254"/>
    <lineage>
        <taxon>Eukaryota</taxon>
        <taxon>Viridiplantae</taxon>
        <taxon>Streptophyta</taxon>
        <taxon>Embryophyta</taxon>
        <taxon>Tracheophyta</taxon>
        <taxon>Spermatophyta</taxon>
        <taxon>Magnoliopsida</taxon>
        <taxon>eudicotyledons</taxon>
        <taxon>Gunneridae</taxon>
        <taxon>Pentapetalae</taxon>
        <taxon>asterids</taxon>
        <taxon>lamiids</taxon>
        <taxon>Boraginales</taxon>
        <taxon>Boraginaceae</taxon>
        <taxon>Boraginoideae</taxon>
        <taxon>Lithospermeae</taxon>
        <taxon>Lithospermum</taxon>
    </lineage>
</organism>
<proteinExistence type="predicted"/>
<protein>
    <submittedName>
        <fullName evidence="1">Uncharacterized protein</fullName>
    </submittedName>
</protein>
<accession>A0AAV3R328</accession>